<dbReference type="AlphaFoldDB" id="A0A849SHG7"/>
<dbReference type="GO" id="GO:0005886">
    <property type="term" value="C:plasma membrane"/>
    <property type="evidence" value="ECO:0007669"/>
    <property type="project" value="UniProtKB-SubCell"/>
</dbReference>
<feature type="transmembrane region" description="Helical" evidence="8">
    <location>
        <begin position="854"/>
        <end position="874"/>
    </location>
</feature>
<reference evidence="9 10" key="1">
    <citation type="submission" date="2020-04" db="EMBL/GenBank/DDBJ databases">
        <title>Metagenomic profiling of ammonia- and methane-oxidizing microorganisms in a Dutch drinking water treatment plant.</title>
        <authorList>
            <person name="Poghosyan L."/>
            <person name="Leucker S."/>
        </authorList>
    </citation>
    <scope>NUCLEOTIDE SEQUENCE [LARGE SCALE GENOMIC DNA]</scope>
    <source>
        <strain evidence="9">S-RSF-IL-03</strain>
    </source>
</reference>
<protein>
    <submittedName>
        <fullName evidence="9">Efflux RND transporter permease subunit</fullName>
    </submittedName>
</protein>
<feature type="transmembrane region" description="Helical" evidence="8">
    <location>
        <begin position="12"/>
        <end position="32"/>
    </location>
</feature>
<feature type="transmembrane region" description="Helical" evidence="8">
    <location>
        <begin position="462"/>
        <end position="481"/>
    </location>
</feature>
<dbReference type="EMBL" id="JABFRW010000078">
    <property type="protein sequence ID" value="NOT33901.1"/>
    <property type="molecule type" value="Genomic_DNA"/>
</dbReference>
<feature type="transmembrane region" description="Helical" evidence="8">
    <location>
        <begin position="957"/>
        <end position="979"/>
    </location>
</feature>
<feature type="transmembrane region" description="Helical" evidence="8">
    <location>
        <begin position="907"/>
        <end position="932"/>
    </location>
</feature>
<evidence type="ECO:0000256" key="1">
    <source>
        <dbReference type="ARBA" id="ARBA00004651"/>
    </source>
</evidence>
<keyword evidence="2" id="KW-0813">Transport</keyword>
<feature type="transmembrane region" description="Helical" evidence="8">
    <location>
        <begin position="333"/>
        <end position="352"/>
    </location>
</feature>
<dbReference type="Proteomes" id="UP000580839">
    <property type="component" value="Unassembled WGS sequence"/>
</dbReference>
<dbReference type="InterPro" id="IPR001036">
    <property type="entry name" value="Acrflvin-R"/>
</dbReference>
<name>A0A849SHG7_UNCEI</name>
<proteinExistence type="predicted"/>
<gene>
    <name evidence="9" type="ORF">HOP12_07000</name>
</gene>
<dbReference type="Gene3D" id="1.20.1640.10">
    <property type="entry name" value="Multidrug efflux transporter AcrB transmembrane domain"/>
    <property type="match status" value="2"/>
</dbReference>
<dbReference type="Gene3D" id="3.30.70.1430">
    <property type="entry name" value="Multidrug efflux transporter AcrB pore domain"/>
    <property type="match status" value="2"/>
</dbReference>
<evidence type="ECO:0000256" key="3">
    <source>
        <dbReference type="ARBA" id="ARBA00022475"/>
    </source>
</evidence>
<evidence type="ECO:0000256" key="7">
    <source>
        <dbReference type="ARBA" id="ARBA00023136"/>
    </source>
</evidence>
<keyword evidence="3" id="KW-1003">Cell membrane</keyword>
<evidence type="ECO:0000256" key="6">
    <source>
        <dbReference type="ARBA" id="ARBA00022989"/>
    </source>
</evidence>
<feature type="transmembrane region" description="Helical" evidence="8">
    <location>
        <begin position="430"/>
        <end position="450"/>
    </location>
</feature>
<dbReference type="InterPro" id="IPR027463">
    <property type="entry name" value="AcrB_DN_DC_subdom"/>
</dbReference>
<sequence>MNLSRIWIERPVMTTLVMIGILLFGAAAYTQLPVSDLPNVDYPVISVSASLPGASPETMASAVATPLEKQFTTIAGLDAMTSSSNQGQTSITLQFSLARNIDAAAQDVQSAIAKTLRSLPTGITPPSYQKVNPADQPILFLSLTSPQLPLSQLNEYAENTLAQRMSMVAGVAQVSVFGAQKYAVRIQLDPRALSSRGIPISAVTAAIDAANVNLPTGILWGPNKTTTIESNGQLQTAAAFGQIVIAYRGGAPVRLRDLGIVKDDVQNNRVASWYRSQRSITLAVQRQPGTNTVAVADGVKALIDRLRPQLPASVEIHTIYDRSESIRHSVRDVQFTLLLTLVLVVLVIFLFLRNLPATVIPSLALPLSIVGTFAAMKLLGFSLDILSLMALTLAVGFVVDDAIVMLENIHRHIEMGKTPMQAAFDGSREIGFTILSMTVSLVAVFIPVLFMGGLLGRLFHEFAITISVAILVSGVVSLTLTPMLCSRFLHHEGAVQHGRAYLAIESAYERSLGFYERTLRWVMNHRRTALVFSLGILVGTVVLFRVVPKAFIPSEDTGRITASTESAEGTSFESMVTHQRAVAEVVSNDPNVEMFMSSVAGGGGGSSSNQGRLIIRLKPRDQRKLSADEVIRELQPKLARVPGIRVFLQNPPVINVGGRQSKSQYQFTLTGPDVTSLYESSNALLARLVDQPLLADVTSDLQIKNPQVQVEIDRERASSLGVSAEQIERTLYDAYGSRQVSTIYTASDQYWVLMELLPEYQRDMSALQNLYVEGRDGGLVPLSAVAKLAPALGPLSVNHQGQVPAVTLSFNLAPGASLGAAVGAVEHEAREALPASISTSFGGTAQVFQSSQQGLLWLLLLAVLVIYLVLGILYESFIHPLTILSGLPFAGFGALLTLLLFRADLSIYAFVGIIMLIGLVKKNAIMMIDFALEAEREHGKTPRDAIIEACLVRFRPIMMTTLAALMGTLPIAFGIGAGAEARQPLGLAVVGGLAFSQIVTLYVTPVFYTYLDELQARFRRRRRLAAVPAAGSQASVAAAGD</sequence>
<dbReference type="SUPFAM" id="SSF82866">
    <property type="entry name" value="Multidrug efflux transporter AcrB transmembrane domain"/>
    <property type="match status" value="2"/>
</dbReference>
<dbReference type="FunFam" id="3.30.70.1430:FF:000001">
    <property type="entry name" value="Efflux pump membrane transporter"/>
    <property type="match status" value="1"/>
</dbReference>
<evidence type="ECO:0000256" key="8">
    <source>
        <dbReference type="SAM" id="Phobius"/>
    </source>
</evidence>
<evidence type="ECO:0000313" key="10">
    <source>
        <dbReference type="Proteomes" id="UP000580839"/>
    </source>
</evidence>
<keyword evidence="6 8" id="KW-1133">Transmembrane helix</keyword>
<accession>A0A849SHG7</accession>
<dbReference type="PRINTS" id="PR00702">
    <property type="entry name" value="ACRIFLAVINRP"/>
</dbReference>
<dbReference type="Gene3D" id="3.30.2090.10">
    <property type="entry name" value="Multidrug efflux transporter AcrB TolC docking domain, DN and DC subdomains"/>
    <property type="match status" value="2"/>
</dbReference>
<evidence type="ECO:0000256" key="2">
    <source>
        <dbReference type="ARBA" id="ARBA00022448"/>
    </source>
</evidence>
<dbReference type="PANTHER" id="PTHR32063:SF21">
    <property type="entry name" value="MULTIDRUG RESISTANCE PROTEIN MDTB"/>
    <property type="match status" value="1"/>
</dbReference>
<dbReference type="SUPFAM" id="SSF82693">
    <property type="entry name" value="Multidrug efflux transporter AcrB pore domain, PN1, PN2, PC1 and PC2 subdomains"/>
    <property type="match status" value="4"/>
</dbReference>
<organism evidence="9 10">
    <name type="scientific">Eiseniibacteriota bacterium</name>
    <dbReference type="NCBI Taxonomy" id="2212470"/>
    <lineage>
        <taxon>Bacteria</taxon>
        <taxon>Candidatus Eiseniibacteriota</taxon>
    </lineage>
</organism>
<dbReference type="Gene3D" id="3.30.70.1440">
    <property type="entry name" value="Multidrug efflux transporter AcrB pore domain"/>
    <property type="match status" value="1"/>
</dbReference>
<dbReference type="Gene3D" id="3.30.70.1320">
    <property type="entry name" value="Multidrug efflux transporter AcrB pore domain like"/>
    <property type="match status" value="1"/>
</dbReference>
<feature type="transmembrane region" description="Helical" evidence="8">
    <location>
        <begin position="359"/>
        <end position="379"/>
    </location>
</feature>
<feature type="transmembrane region" description="Helical" evidence="8">
    <location>
        <begin position="529"/>
        <end position="547"/>
    </location>
</feature>
<dbReference type="FunFam" id="1.20.1640.10:FF:000001">
    <property type="entry name" value="Efflux pump membrane transporter"/>
    <property type="match status" value="1"/>
</dbReference>
<feature type="transmembrane region" description="Helical" evidence="8">
    <location>
        <begin position="985"/>
        <end position="1011"/>
    </location>
</feature>
<keyword evidence="5 8" id="KW-0812">Transmembrane</keyword>
<dbReference type="PANTHER" id="PTHR32063">
    <property type="match status" value="1"/>
</dbReference>
<evidence type="ECO:0000256" key="4">
    <source>
        <dbReference type="ARBA" id="ARBA00022519"/>
    </source>
</evidence>
<dbReference type="SUPFAM" id="SSF82714">
    <property type="entry name" value="Multidrug efflux transporter AcrB TolC docking domain, DN and DC subdomains"/>
    <property type="match status" value="2"/>
</dbReference>
<dbReference type="GO" id="GO:0042910">
    <property type="term" value="F:xenobiotic transmembrane transporter activity"/>
    <property type="evidence" value="ECO:0007669"/>
    <property type="project" value="TreeGrafter"/>
</dbReference>
<keyword evidence="4" id="KW-0997">Cell inner membrane</keyword>
<comment type="subcellular location">
    <subcellularLocation>
        <location evidence="1">Cell membrane</location>
        <topology evidence="1">Multi-pass membrane protein</topology>
    </subcellularLocation>
</comment>
<keyword evidence="7 8" id="KW-0472">Membrane</keyword>
<dbReference type="Pfam" id="PF00873">
    <property type="entry name" value="ACR_tran"/>
    <property type="match status" value="1"/>
</dbReference>
<evidence type="ECO:0000256" key="5">
    <source>
        <dbReference type="ARBA" id="ARBA00022692"/>
    </source>
</evidence>
<comment type="caution">
    <text evidence="9">The sequence shown here is derived from an EMBL/GenBank/DDBJ whole genome shotgun (WGS) entry which is preliminary data.</text>
</comment>
<evidence type="ECO:0000313" key="9">
    <source>
        <dbReference type="EMBL" id="NOT33901.1"/>
    </source>
</evidence>